<reference evidence="2" key="1">
    <citation type="submission" date="2016-03" db="EMBL/GenBank/DDBJ databases">
        <title>Updated assembly of Pseudogymnoascus destructans, the fungus causing white-nose syndrome of bats.</title>
        <authorList>
            <person name="Palmer J.M."/>
            <person name="Drees K.P."/>
            <person name="Foster J.T."/>
            <person name="Lindner D.L."/>
        </authorList>
    </citation>
    <scope>NUCLEOTIDE SEQUENCE [LARGE SCALE GENOMIC DNA]</scope>
    <source>
        <strain evidence="2">20631-21</strain>
    </source>
</reference>
<feature type="region of interest" description="Disordered" evidence="1">
    <location>
        <begin position="69"/>
        <end position="91"/>
    </location>
</feature>
<dbReference type="Proteomes" id="UP000077154">
    <property type="component" value="Unassembled WGS sequence"/>
</dbReference>
<proteinExistence type="predicted"/>
<sequence>MVMSITPIISPASKKSSAKISTELPKLNSTTLRSATEPVAATATVRSWRHVSAIESPVQPAAAPQVINTGLWTPPAPAQPKPVSSSKGLWGPSTCTLAERSAPITLFDEPISAPSPATGRKSKTVDLEELPALESSRLWSLGPGNFAQGG</sequence>
<dbReference type="RefSeq" id="XP_024327998.1">
    <property type="nucleotide sequence ID" value="XM_024464491.1"/>
</dbReference>
<protein>
    <submittedName>
        <fullName evidence="2">Uncharacterized protein</fullName>
    </submittedName>
</protein>
<name>A0A177AKZ1_9PEZI</name>
<dbReference type="VEuPathDB" id="FungiDB:GMDG_05734"/>
<accession>A0A177AKZ1</accession>
<organism evidence="2">
    <name type="scientific">Pseudogymnoascus destructans</name>
    <dbReference type="NCBI Taxonomy" id="655981"/>
    <lineage>
        <taxon>Eukaryota</taxon>
        <taxon>Fungi</taxon>
        <taxon>Dikarya</taxon>
        <taxon>Ascomycota</taxon>
        <taxon>Pezizomycotina</taxon>
        <taxon>Leotiomycetes</taxon>
        <taxon>Thelebolales</taxon>
        <taxon>Thelebolaceae</taxon>
        <taxon>Pseudogymnoascus</taxon>
    </lineage>
</organism>
<feature type="region of interest" description="Disordered" evidence="1">
    <location>
        <begin position="106"/>
        <end position="125"/>
    </location>
</feature>
<gene>
    <name evidence="2" type="ORF">VC83_00804</name>
</gene>
<dbReference type="AlphaFoldDB" id="A0A177AKZ1"/>
<evidence type="ECO:0000256" key="1">
    <source>
        <dbReference type="SAM" id="MobiDB-lite"/>
    </source>
</evidence>
<dbReference type="EMBL" id="KV441387">
    <property type="protein sequence ID" value="OAF62726.1"/>
    <property type="molecule type" value="Genomic_DNA"/>
</dbReference>
<evidence type="ECO:0000313" key="2">
    <source>
        <dbReference type="EMBL" id="OAF62726.1"/>
    </source>
</evidence>
<dbReference type="GeneID" id="36283897"/>